<dbReference type="Gene3D" id="2.130.10.10">
    <property type="entry name" value="YVTN repeat-like/Quinoprotein amine dehydrogenase"/>
    <property type="match status" value="2"/>
</dbReference>
<evidence type="ECO:0000259" key="1">
    <source>
        <dbReference type="Pfam" id="PF00656"/>
    </source>
</evidence>
<keyword evidence="3" id="KW-1185">Reference proteome</keyword>
<evidence type="ECO:0000313" key="2">
    <source>
        <dbReference type="EMBL" id="QNP68224.1"/>
    </source>
</evidence>
<reference evidence="2 3" key="1">
    <citation type="submission" date="2020-08" db="EMBL/GenBank/DDBJ databases">
        <title>A novel species.</title>
        <authorList>
            <person name="Gao J."/>
        </authorList>
    </citation>
    <scope>NUCLEOTIDE SEQUENCE [LARGE SCALE GENOMIC DNA]</scope>
    <source>
        <strain evidence="2 3">CRXT-G-22</strain>
    </source>
</reference>
<dbReference type="InterPro" id="IPR029030">
    <property type="entry name" value="Caspase-like_dom_sf"/>
</dbReference>
<gene>
    <name evidence="2" type="ORF">IAG44_01235</name>
</gene>
<dbReference type="GO" id="GO:0004197">
    <property type="term" value="F:cysteine-type endopeptidase activity"/>
    <property type="evidence" value="ECO:0007669"/>
    <property type="project" value="InterPro"/>
</dbReference>
<dbReference type="Proteomes" id="UP000516052">
    <property type="component" value="Chromosome"/>
</dbReference>
<dbReference type="InterPro" id="IPR011600">
    <property type="entry name" value="Pept_C14_caspase"/>
</dbReference>
<dbReference type="KEGG" id="sroi:IAG44_01235"/>
<evidence type="ECO:0000313" key="3">
    <source>
        <dbReference type="Proteomes" id="UP000516052"/>
    </source>
</evidence>
<dbReference type="SUPFAM" id="SSF52129">
    <property type="entry name" value="Caspase-like"/>
    <property type="match status" value="1"/>
</dbReference>
<proteinExistence type="predicted"/>
<sequence>MRSPTRSTDPTDGRRRFLFAVGVEEYEHLSKLPSVPDDLKSVRELFGGLGSEPAVSDGLDVTRARLLGQLEGWLKDGTRTSEDVLVLYFSGHGTSAEDGRHYLCTRETDPGRFLTTAVPTEDLARLIVASPVTTAMVVLDACYGEHGADDSLLAVLRAAGSAAVGTSTDGLSGLWLISASRRVEEADEGAFTAALGAALGDEALGGPRQRYLFSEALVEAVNARLAAAGHAQRARLHVVGVGGPCPALPNPRYVPGLPNELTVEEQRRFVADPEHWMAKARGGAERGDGWYFTGRDAATAAVVGHLTAAEVPRGFVFVTGGPGSGKSALLGRIVTLSDPLMRRSTSARFRAEAGMLPVGVVDVAVHARGKTLPDVVAEMAEAVGTQMTDAAALLSVLRERRERLTVVVDALDEAAEPSEITGGLLIQLAVLGGRSDVRLVVGGRPHLRSLFGESVPRTDVDLDSDSYFSGDDVADYVEQYVRAEPGSPYRADPVAAAEAARAVAVRADRTFLIAYVYARLFAASATPVDVTGDEWARPGQLHDVLRADIERLGPDTERARDLLRPLAYAEGAGLPWEGLWAPLASAVSGRTYTDDDIRWLLSAGGSYVIEALEAGRSVYRLYHQAFADYLRLGRDAVADQRAIADCLRALVPASGPEEGAEWSAAHPYVLRNLAAHAARGGRLDGVMVEPGFLACADHVRIASVLHLVRSKRGWETVHAFQQVEARMAAAPVPDRLSYLQMAARQRGMDWLNGAVERVPVDRPWTVPWTQWETSYPSRELGRLGAPAAAVGVVPVDGRPVVVACDLLGRVRRWDLATGEELPGPRPSSTVPHRAVALLVRGATAWMVALRGRHWLSVCSVTDPDDVRMVRVPGPANKVIEATAAAVREGTPVAVVSYGDEIRVCSLETGVQVIGPLRTGRRLTSVSVAEVKGRQTILASGPAGTVDAWDLADGNPVRLFGPGLHFENPWRPETFALTAGPYRDGTVVVRGSSDDRIDILDGGSGKSLARIGPIRLCRAFMVVHATEDSSMLLVADSEGAVRAWDLGVLIGFAADRPRARALVQRYRAAIRLRPRALAQRYRAAVPLSAPDDLMAVTTAGGEPYVFTARAWTSGVWLRDARTGSVLGGWPFTFPLTGAAPRVQHLHATEWGGRPAVVVGDRWGEGYVWRAGSRRVYRFAGEPHQLLADTGAPGSEPVVLDRLTRAWELDGRRMYRVDDGFTVWGRVPAEGRGSRVVTRLADGAGRMGVVLVGDAFLDRAYGEYAWSDRIVWGTWQGRRIVVVVAVNGSVGVWDPGTGDLLWSWAADREAPSRVDVAVGRWDGRLYVIVALTDGVVRIFDLDRDRCTDVDTGSDSLVLGFLPSHGLLWVKARAGLMAIRLL</sequence>
<dbReference type="Pfam" id="PF00656">
    <property type="entry name" value="Peptidase_C14"/>
    <property type="match status" value="1"/>
</dbReference>
<dbReference type="EMBL" id="CP060828">
    <property type="protein sequence ID" value="QNP68224.1"/>
    <property type="molecule type" value="Genomic_DNA"/>
</dbReference>
<dbReference type="InterPro" id="IPR011047">
    <property type="entry name" value="Quinoprotein_ADH-like_sf"/>
</dbReference>
<organism evidence="2 3">
    <name type="scientific">Streptomyces roseirectus</name>
    <dbReference type="NCBI Taxonomy" id="2768066"/>
    <lineage>
        <taxon>Bacteria</taxon>
        <taxon>Bacillati</taxon>
        <taxon>Actinomycetota</taxon>
        <taxon>Actinomycetes</taxon>
        <taxon>Kitasatosporales</taxon>
        <taxon>Streptomycetaceae</taxon>
        <taxon>Streptomyces</taxon>
    </lineage>
</organism>
<dbReference type="SUPFAM" id="SSF50998">
    <property type="entry name" value="Quinoprotein alcohol dehydrogenase-like"/>
    <property type="match status" value="1"/>
</dbReference>
<accession>A0A7H0I608</accession>
<dbReference type="RefSeq" id="WP_187745266.1">
    <property type="nucleotide sequence ID" value="NZ_CP060828.1"/>
</dbReference>
<dbReference type="Gene3D" id="3.40.50.1460">
    <property type="match status" value="1"/>
</dbReference>
<protein>
    <submittedName>
        <fullName evidence="2">Caspase family protein</fullName>
    </submittedName>
</protein>
<dbReference type="GO" id="GO:0006508">
    <property type="term" value="P:proteolysis"/>
    <property type="evidence" value="ECO:0007669"/>
    <property type="project" value="InterPro"/>
</dbReference>
<dbReference type="InterPro" id="IPR015943">
    <property type="entry name" value="WD40/YVTN_repeat-like_dom_sf"/>
</dbReference>
<feature type="domain" description="Peptidase C14 caspase" evidence="1">
    <location>
        <begin position="19"/>
        <end position="222"/>
    </location>
</feature>
<name>A0A7H0I608_9ACTN</name>